<protein>
    <submittedName>
        <fullName evidence="3">Opioid growth factor receptor</fullName>
    </submittedName>
</protein>
<dbReference type="InterPro" id="IPR039574">
    <property type="entry name" value="OGFr"/>
</dbReference>
<dbReference type="RefSeq" id="XP_017999796.1">
    <property type="nucleotide sequence ID" value="XM_018143524.1"/>
</dbReference>
<reference evidence="3 4" key="1">
    <citation type="submission" date="2015-06" db="EMBL/GenBank/DDBJ databases">
        <title>Draft genome of the ant-associated black yeast Phialophora attae CBS 131958.</title>
        <authorList>
            <person name="Moreno L.F."/>
            <person name="Stielow B.J."/>
            <person name="de Hoog S."/>
            <person name="Vicente V.A."/>
            <person name="Weiss V.A."/>
            <person name="de Vries M."/>
            <person name="Cruz L.M."/>
            <person name="Souza E.M."/>
        </authorList>
    </citation>
    <scope>NUCLEOTIDE SEQUENCE [LARGE SCALE GENOMIC DNA]</scope>
    <source>
        <strain evidence="3 4">CBS 131958</strain>
    </source>
</reference>
<dbReference type="PANTHER" id="PTHR14015:SF2">
    <property type="entry name" value="OPIOID GROWTH FACTOR RECEPTOR (OGFR) CONSERVED DOMAIN-CONTAINING PROTEIN"/>
    <property type="match status" value="1"/>
</dbReference>
<dbReference type="InterPro" id="IPR006757">
    <property type="entry name" value="OGF_rcpt"/>
</dbReference>
<keyword evidence="3" id="KW-0675">Receptor</keyword>
<feature type="domain" description="Opioid growth factor receptor (OGFr) conserved" evidence="2">
    <location>
        <begin position="37"/>
        <end position="177"/>
    </location>
</feature>
<gene>
    <name evidence="3" type="ORF">AB675_3472</name>
</gene>
<dbReference type="GO" id="GO:0140625">
    <property type="term" value="F:opioid growth factor receptor activity"/>
    <property type="evidence" value="ECO:0007669"/>
    <property type="project" value="InterPro"/>
</dbReference>
<evidence type="ECO:0000256" key="1">
    <source>
        <dbReference type="ARBA" id="ARBA00010365"/>
    </source>
</evidence>
<dbReference type="Pfam" id="PF04664">
    <property type="entry name" value="OGFr_N"/>
    <property type="match status" value="1"/>
</dbReference>
<accession>A0A0N1HAP0</accession>
<dbReference type="GeneID" id="28735404"/>
<dbReference type="EMBL" id="LFJN01000014">
    <property type="protein sequence ID" value="KPI39833.1"/>
    <property type="molecule type" value="Genomic_DNA"/>
</dbReference>
<dbReference type="AlphaFoldDB" id="A0A0N1HAP0"/>
<evidence type="ECO:0000313" key="3">
    <source>
        <dbReference type="EMBL" id="KPI39833.1"/>
    </source>
</evidence>
<dbReference type="VEuPathDB" id="FungiDB:AB675_3472"/>
<keyword evidence="4" id="KW-1185">Reference proteome</keyword>
<organism evidence="3 4">
    <name type="scientific">Cyphellophora attinorum</name>
    <dbReference type="NCBI Taxonomy" id="1664694"/>
    <lineage>
        <taxon>Eukaryota</taxon>
        <taxon>Fungi</taxon>
        <taxon>Dikarya</taxon>
        <taxon>Ascomycota</taxon>
        <taxon>Pezizomycotina</taxon>
        <taxon>Eurotiomycetes</taxon>
        <taxon>Chaetothyriomycetidae</taxon>
        <taxon>Chaetothyriales</taxon>
        <taxon>Cyphellophoraceae</taxon>
        <taxon>Cyphellophora</taxon>
    </lineage>
</organism>
<dbReference type="GO" id="GO:0016020">
    <property type="term" value="C:membrane"/>
    <property type="evidence" value="ECO:0007669"/>
    <property type="project" value="InterPro"/>
</dbReference>
<name>A0A0N1HAP0_9EURO</name>
<proteinExistence type="inferred from homology"/>
<sequence>MSTLTVPLLIRFFDPTLASPDTRNRTLITILSWPDSHLEASHDYIQTVFPLPEESMFSFAPIVTSEVRAAFLARSELRASLRRALERMLAFYGLQFSDDAGGEDALQASNNDGDAIAKETETVTRGPTFDTASRNWVMRFNHNHLRLTRILRSLRVLGLESEAAALYDFLRTDEAVTGTVSPRSQMYWRRAAQRGLWLRLRRRMRVPRGLRG</sequence>
<comment type="caution">
    <text evidence="3">The sequence shown here is derived from an EMBL/GenBank/DDBJ whole genome shotgun (WGS) entry which is preliminary data.</text>
</comment>
<dbReference type="Proteomes" id="UP000038010">
    <property type="component" value="Unassembled WGS sequence"/>
</dbReference>
<dbReference type="PANTHER" id="PTHR14015">
    <property type="entry name" value="OPIOID GROWTH FACTOR RECEPTOR OGFR ZETA-TYPE OPIOID RECEPTOR"/>
    <property type="match status" value="1"/>
</dbReference>
<comment type="similarity">
    <text evidence="1">Belongs to the opioid growth factor receptor family.</text>
</comment>
<evidence type="ECO:0000259" key="2">
    <source>
        <dbReference type="Pfam" id="PF04664"/>
    </source>
</evidence>
<dbReference type="OrthoDB" id="9030204at2759"/>
<evidence type="ECO:0000313" key="4">
    <source>
        <dbReference type="Proteomes" id="UP000038010"/>
    </source>
</evidence>